<reference evidence="1" key="2">
    <citation type="journal article" date="2015" name="Data Brief">
        <title>Shoot transcriptome of the giant reed, Arundo donax.</title>
        <authorList>
            <person name="Barrero R.A."/>
            <person name="Guerrero F.D."/>
            <person name="Moolhuijzen P."/>
            <person name="Goolsby J.A."/>
            <person name="Tidwell J."/>
            <person name="Bellgard S.E."/>
            <person name="Bellgard M.I."/>
        </authorList>
    </citation>
    <scope>NUCLEOTIDE SEQUENCE</scope>
    <source>
        <tissue evidence="1">Shoot tissue taken approximately 20 cm above the soil surface</tissue>
    </source>
</reference>
<reference evidence="1" key="1">
    <citation type="submission" date="2014-09" db="EMBL/GenBank/DDBJ databases">
        <authorList>
            <person name="Magalhaes I.L.F."/>
            <person name="Oliveira U."/>
            <person name="Santos F.R."/>
            <person name="Vidigal T.H.D.A."/>
            <person name="Brescovit A.D."/>
            <person name="Santos A.J."/>
        </authorList>
    </citation>
    <scope>NUCLEOTIDE SEQUENCE</scope>
    <source>
        <tissue evidence="1">Shoot tissue taken approximately 20 cm above the soil surface</tissue>
    </source>
</reference>
<dbReference type="EMBL" id="GBRH01182929">
    <property type="protein sequence ID" value="JAE14967.1"/>
    <property type="molecule type" value="Transcribed_RNA"/>
</dbReference>
<sequence>MLRLRDEVFLCRGKHAFFFSRGEMI</sequence>
<proteinExistence type="predicted"/>
<evidence type="ECO:0000313" key="1">
    <source>
        <dbReference type="EMBL" id="JAE14967.1"/>
    </source>
</evidence>
<dbReference type="AlphaFoldDB" id="A0A0A9FRR0"/>
<accession>A0A0A9FRR0</accession>
<organism evidence="1">
    <name type="scientific">Arundo donax</name>
    <name type="common">Giant reed</name>
    <name type="synonym">Donax arundinaceus</name>
    <dbReference type="NCBI Taxonomy" id="35708"/>
    <lineage>
        <taxon>Eukaryota</taxon>
        <taxon>Viridiplantae</taxon>
        <taxon>Streptophyta</taxon>
        <taxon>Embryophyta</taxon>
        <taxon>Tracheophyta</taxon>
        <taxon>Spermatophyta</taxon>
        <taxon>Magnoliopsida</taxon>
        <taxon>Liliopsida</taxon>
        <taxon>Poales</taxon>
        <taxon>Poaceae</taxon>
        <taxon>PACMAD clade</taxon>
        <taxon>Arundinoideae</taxon>
        <taxon>Arundineae</taxon>
        <taxon>Arundo</taxon>
    </lineage>
</organism>
<protein>
    <submittedName>
        <fullName evidence="1">Uncharacterized protein</fullName>
    </submittedName>
</protein>
<name>A0A0A9FRR0_ARUDO</name>